<dbReference type="InterPro" id="IPR036554">
    <property type="entry name" value="GHMP_kinase_C_sf"/>
</dbReference>
<comment type="caution">
    <text evidence="1">The sequence shown here is derived from an EMBL/GenBank/DDBJ whole genome shotgun (WGS) entry which is preliminary data.</text>
</comment>
<accession>A0ABS5PRK8</accession>
<dbReference type="Proteomes" id="UP000746471">
    <property type="component" value="Unassembled WGS sequence"/>
</dbReference>
<reference evidence="1 2" key="1">
    <citation type="submission" date="2021-05" db="EMBL/GenBank/DDBJ databases">
        <title>Fusibacter ferrireducens sp. nov., an anaerobic, sulfur- and Fe-reducing bacterium isolated from the mangrove sediment.</title>
        <authorList>
            <person name="Qiu D."/>
        </authorList>
    </citation>
    <scope>NUCLEOTIDE SEQUENCE [LARGE SCALE GENOMIC DNA]</scope>
    <source>
        <strain evidence="1 2">DSM 12116</strain>
    </source>
</reference>
<protein>
    <submittedName>
        <fullName evidence="1">Uncharacterized protein</fullName>
    </submittedName>
</protein>
<gene>
    <name evidence="1" type="ORF">KHM83_14030</name>
</gene>
<dbReference type="EMBL" id="JAHBCL010000025">
    <property type="protein sequence ID" value="MBS7527799.1"/>
    <property type="molecule type" value="Genomic_DNA"/>
</dbReference>
<name>A0ABS5PRK8_9FIRM</name>
<keyword evidence="2" id="KW-1185">Reference proteome</keyword>
<organism evidence="1 2">
    <name type="scientific">Fusibacter paucivorans</name>
    <dbReference type="NCBI Taxonomy" id="76009"/>
    <lineage>
        <taxon>Bacteria</taxon>
        <taxon>Bacillati</taxon>
        <taxon>Bacillota</taxon>
        <taxon>Clostridia</taxon>
        <taxon>Eubacteriales</taxon>
        <taxon>Eubacteriales Family XII. Incertae Sedis</taxon>
        <taxon>Fusibacter</taxon>
    </lineage>
</organism>
<dbReference type="RefSeq" id="WP_213237656.1">
    <property type="nucleotide sequence ID" value="NZ_JAHBCL010000025.1"/>
</dbReference>
<dbReference type="Gene3D" id="3.30.70.890">
    <property type="entry name" value="GHMP kinase, C-terminal domain"/>
    <property type="match status" value="1"/>
</dbReference>
<evidence type="ECO:0000313" key="1">
    <source>
        <dbReference type="EMBL" id="MBS7527799.1"/>
    </source>
</evidence>
<dbReference type="SUPFAM" id="SSF55060">
    <property type="entry name" value="GHMP Kinase, C-terminal domain"/>
    <property type="match status" value="1"/>
</dbReference>
<proteinExistence type="predicted"/>
<sequence>MNLMAQFKAIFGDSEADHAIRLNCDTLQYDQITSALGDYRIVIINTNKKRGLVDSEYNARRRECEAA</sequence>
<evidence type="ECO:0000313" key="2">
    <source>
        <dbReference type="Proteomes" id="UP000746471"/>
    </source>
</evidence>